<dbReference type="GO" id="GO:0004674">
    <property type="term" value="F:protein serine/threonine kinase activity"/>
    <property type="evidence" value="ECO:0007669"/>
    <property type="project" value="UniProtKB-KW"/>
</dbReference>
<evidence type="ECO:0000256" key="5">
    <source>
        <dbReference type="ARBA" id="ARBA00022777"/>
    </source>
</evidence>
<dbReference type="PROSITE" id="PS00107">
    <property type="entry name" value="PROTEIN_KINASE_ATP"/>
    <property type="match status" value="1"/>
</dbReference>
<dbReference type="PROSITE" id="PS50011">
    <property type="entry name" value="PROTEIN_KINASE_DOM"/>
    <property type="match status" value="1"/>
</dbReference>
<dbReference type="Pfam" id="PF00069">
    <property type="entry name" value="Pkinase"/>
    <property type="match status" value="1"/>
</dbReference>
<evidence type="ECO:0000259" key="10">
    <source>
        <dbReference type="PROSITE" id="PS50011"/>
    </source>
</evidence>
<dbReference type="PANTHER" id="PTHR43289">
    <property type="entry name" value="MITOGEN-ACTIVATED PROTEIN KINASE KINASE KINASE 20-RELATED"/>
    <property type="match status" value="1"/>
</dbReference>
<keyword evidence="4 9" id="KW-0547">Nucleotide-binding</keyword>
<name>A0A806KMD9_9BACT</name>
<evidence type="ECO:0000256" key="1">
    <source>
        <dbReference type="ARBA" id="ARBA00012513"/>
    </source>
</evidence>
<dbReference type="InterPro" id="IPR011009">
    <property type="entry name" value="Kinase-like_dom_sf"/>
</dbReference>
<reference evidence="12" key="1">
    <citation type="submission" date="2012-03" db="EMBL/GenBank/DDBJ databases">
        <title>Functional metagenomics reveals considerable lignocellulase gene clusters in the gut microbiome of a wood-feeding higher termite.</title>
        <authorList>
            <person name="Liu N."/>
        </authorList>
    </citation>
    <scope>NUCLEOTIDE SEQUENCE</scope>
</reference>
<evidence type="ECO:0000256" key="2">
    <source>
        <dbReference type="ARBA" id="ARBA00022527"/>
    </source>
</evidence>
<keyword evidence="2" id="KW-0723">Serine/threonine-protein kinase</keyword>
<accession>A0A806KMD9</accession>
<dbReference type="SMART" id="SM00220">
    <property type="entry name" value="S_TKc"/>
    <property type="match status" value="1"/>
</dbReference>
<dbReference type="SUPFAM" id="SSF56112">
    <property type="entry name" value="Protein kinase-like (PK-like)"/>
    <property type="match status" value="1"/>
</dbReference>
<keyword evidence="6 9" id="KW-0067">ATP-binding</keyword>
<dbReference type="InterPro" id="IPR017441">
    <property type="entry name" value="Protein_kinase_ATP_BS"/>
</dbReference>
<evidence type="ECO:0000256" key="4">
    <source>
        <dbReference type="ARBA" id="ARBA00022741"/>
    </source>
</evidence>
<proteinExistence type="predicted"/>
<dbReference type="AlphaFoldDB" id="A0A806KMD9"/>
<keyword evidence="5" id="KW-0418">Kinase</keyword>
<dbReference type="CDD" id="cd06577">
    <property type="entry name" value="PASTA_pknB"/>
    <property type="match status" value="1"/>
</dbReference>
<evidence type="ECO:0000256" key="9">
    <source>
        <dbReference type="PROSITE-ProRule" id="PRU10141"/>
    </source>
</evidence>
<dbReference type="Gene3D" id="3.30.200.20">
    <property type="entry name" value="Phosphorylase Kinase, domain 1"/>
    <property type="match status" value="1"/>
</dbReference>
<feature type="binding site" evidence="9">
    <location>
        <position position="74"/>
    </location>
    <ligand>
        <name>ATP</name>
        <dbReference type="ChEBI" id="CHEBI:30616"/>
    </ligand>
</feature>
<feature type="domain" description="PASTA" evidence="11">
    <location>
        <begin position="496"/>
        <end position="559"/>
    </location>
</feature>
<dbReference type="EC" id="2.7.11.1" evidence="1"/>
<evidence type="ECO:0000313" key="12">
    <source>
        <dbReference type="EMBL" id="AGS53141.1"/>
    </source>
</evidence>
<dbReference type="GO" id="GO:0005524">
    <property type="term" value="F:ATP binding"/>
    <property type="evidence" value="ECO:0007669"/>
    <property type="project" value="UniProtKB-UniRule"/>
</dbReference>
<evidence type="ECO:0000256" key="3">
    <source>
        <dbReference type="ARBA" id="ARBA00022679"/>
    </source>
</evidence>
<organism evidence="12">
    <name type="scientific">uncultured bacterium contig00040</name>
    <dbReference type="NCBI Taxonomy" id="1181528"/>
    <lineage>
        <taxon>Bacteria</taxon>
        <taxon>environmental samples</taxon>
    </lineage>
</organism>
<dbReference type="Pfam" id="PF03793">
    <property type="entry name" value="PASTA"/>
    <property type="match status" value="1"/>
</dbReference>
<dbReference type="InterPro" id="IPR000719">
    <property type="entry name" value="Prot_kinase_dom"/>
</dbReference>
<evidence type="ECO:0000259" key="11">
    <source>
        <dbReference type="PROSITE" id="PS51178"/>
    </source>
</evidence>
<dbReference type="Gene3D" id="1.10.510.10">
    <property type="entry name" value="Transferase(Phosphotransferase) domain 1"/>
    <property type="match status" value="1"/>
</dbReference>
<dbReference type="PANTHER" id="PTHR43289:SF34">
    <property type="entry name" value="SERINE_THREONINE-PROTEIN KINASE YBDM-RELATED"/>
    <property type="match status" value="1"/>
</dbReference>
<sequence>MIFCMGCMEQTPDDMQVCPHCGYARGTPPREAFHIAPETILHGRYIVGRVLGFGGFGVTYIGWDAQLERKVAIKEFLPTTLATRMPGSTAVTVYGGTRSEQSAQFDEGLTRFIDEAQRLAKFNGLPGIVDIFDSFAENNTAYIIMQFLEGRDVKDVLKTEGPLPYDRALPIILTVAETLGQVHAQGIIHRDISPDKLPDMTAMSVGEATKILTDVALPYYLNPQFSDTFDAGLVTGTNVWRDDASGKMEVVVFISVGKESEQEATFAGGSFLPLGWTADGFAVALKPSASSDYVHCSLMTKSDFDAGLSTSGGHGFGDGNFEYMWIAQVDFPNFIHMEILNNGSGYDPYIDGEYCFTYQIDKRNNVGEYLNPATAFGQTAWVSFSNHVPEVTSVTVGDLDLTNNRFYYTLNGNFKKGEVYWYVIDNGGYSTIRCNADGVLLVENFRGYGESDDDFYARYALMSDPKSIMLMRYDNTEFSEDGSARYTFSRFGVYAGQSVQNMPDVAGMPVAQALGILQDAGIWPNITSDFSETVPAGHVISLGINSISAEVEIRFSRGPESAYQGATPQPLFLGFVRVYDYDKNPGVLYWAPESDDYYVSSRWRADGYGEATNPYGGHSLRDGNRWSQPISVMDGLLTSGDLGDTRPSNASFTLRHAVEYSANDYGTRESVYYDYDKPVRLTVAREKFIDSVTKDGDDYVIKSPTVDEVGYVGAILATSSPNEWGGRNSTGRHMNLHSYSWEDRGVIVTKDYLTDWEGTVEDLDKVLIYYTESYTVNPDGSVDMRIVYDEYVLNNR</sequence>
<dbReference type="PROSITE" id="PS51178">
    <property type="entry name" value="PASTA"/>
    <property type="match status" value="1"/>
</dbReference>
<comment type="catalytic activity">
    <reaction evidence="7">
        <text>L-threonyl-[protein] + ATP = O-phospho-L-threonyl-[protein] + ADP + H(+)</text>
        <dbReference type="Rhea" id="RHEA:46608"/>
        <dbReference type="Rhea" id="RHEA-COMP:11060"/>
        <dbReference type="Rhea" id="RHEA-COMP:11605"/>
        <dbReference type="ChEBI" id="CHEBI:15378"/>
        <dbReference type="ChEBI" id="CHEBI:30013"/>
        <dbReference type="ChEBI" id="CHEBI:30616"/>
        <dbReference type="ChEBI" id="CHEBI:61977"/>
        <dbReference type="ChEBI" id="CHEBI:456216"/>
        <dbReference type="EC" id="2.7.11.1"/>
    </reaction>
</comment>
<comment type="catalytic activity">
    <reaction evidence="8">
        <text>L-seryl-[protein] + ATP = O-phospho-L-seryl-[protein] + ADP + H(+)</text>
        <dbReference type="Rhea" id="RHEA:17989"/>
        <dbReference type="Rhea" id="RHEA-COMP:9863"/>
        <dbReference type="Rhea" id="RHEA-COMP:11604"/>
        <dbReference type="ChEBI" id="CHEBI:15378"/>
        <dbReference type="ChEBI" id="CHEBI:29999"/>
        <dbReference type="ChEBI" id="CHEBI:30616"/>
        <dbReference type="ChEBI" id="CHEBI:83421"/>
        <dbReference type="ChEBI" id="CHEBI:456216"/>
        <dbReference type="EC" id="2.7.11.1"/>
    </reaction>
</comment>
<keyword evidence="3" id="KW-0808">Transferase</keyword>
<protein>
    <recommendedName>
        <fullName evidence="1">non-specific serine/threonine protein kinase</fullName>
        <ecNumber evidence="1">2.7.11.1</ecNumber>
    </recommendedName>
</protein>
<dbReference type="InterPro" id="IPR005543">
    <property type="entry name" value="PASTA_dom"/>
</dbReference>
<dbReference type="EMBL" id="JQ844222">
    <property type="protein sequence ID" value="AGS53141.1"/>
    <property type="molecule type" value="Genomic_DNA"/>
</dbReference>
<dbReference type="Gene3D" id="3.30.10.20">
    <property type="match status" value="1"/>
</dbReference>
<evidence type="ECO:0000256" key="7">
    <source>
        <dbReference type="ARBA" id="ARBA00047899"/>
    </source>
</evidence>
<evidence type="ECO:0000256" key="8">
    <source>
        <dbReference type="ARBA" id="ARBA00048679"/>
    </source>
</evidence>
<feature type="domain" description="Protein kinase" evidence="10">
    <location>
        <begin position="45"/>
        <end position="382"/>
    </location>
</feature>
<evidence type="ECO:0000256" key="6">
    <source>
        <dbReference type="ARBA" id="ARBA00022840"/>
    </source>
</evidence>